<dbReference type="PANTHER" id="PTHR24171:SF8">
    <property type="entry name" value="BRCA1-ASSOCIATED RING DOMAIN PROTEIN 1"/>
    <property type="match status" value="1"/>
</dbReference>
<dbReference type="OrthoDB" id="341259at2759"/>
<dbReference type="Pfam" id="PF12796">
    <property type="entry name" value="Ank_2"/>
    <property type="match status" value="1"/>
</dbReference>
<dbReference type="Pfam" id="PF00023">
    <property type="entry name" value="Ank"/>
    <property type="match status" value="1"/>
</dbReference>
<reference evidence="10 11" key="1">
    <citation type="submission" date="2015-01" db="EMBL/GenBank/DDBJ databases">
        <title>The Genome Sequence of Rhinocladiella mackenzie CBS 650.93.</title>
        <authorList>
            <consortium name="The Broad Institute Genomics Platform"/>
            <person name="Cuomo C."/>
            <person name="de Hoog S."/>
            <person name="Gorbushina A."/>
            <person name="Stielow B."/>
            <person name="Teixiera M."/>
            <person name="Abouelleil A."/>
            <person name="Chapman S.B."/>
            <person name="Priest M."/>
            <person name="Young S.K."/>
            <person name="Wortman J."/>
            <person name="Nusbaum C."/>
            <person name="Birren B."/>
        </authorList>
    </citation>
    <scope>NUCLEOTIDE SEQUENCE [LARGE SCALE GENOMIC DNA]</scope>
    <source>
        <strain evidence="10 11">CBS 650.93</strain>
    </source>
</reference>
<keyword evidence="5 7" id="KW-0040">ANK repeat</keyword>
<dbReference type="InterPro" id="IPR002523">
    <property type="entry name" value="MgTranspt_CorA/ZnTranspt_ZntB"/>
</dbReference>
<dbReference type="PROSITE" id="PS50088">
    <property type="entry name" value="ANK_REPEAT"/>
    <property type="match status" value="3"/>
</dbReference>
<evidence type="ECO:0000256" key="1">
    <source>
        <dbReference type="ARBA" id="ARBA00004141"/>
    </source>
</evidence>
<feature type="compositionally biased region" description="Basic and acidic residues" evidence="8">
    <location>
        <begin position="18"/>
        <end position="36"/>
    </location>
</feature>
<name>A0A0D2GUB2_9EURO</name>
<dbReference type="GO" id="GO:0046873">
    <property type="term" value="F:metal ion transmembrane transporter activity"/>
    <property type="evidence" value="ECO:0007669"/>
    <property type="project" value="InterPro"/>
</dbReference>
<evidence type="ECO:0008006" key="12">
    <source>
        <dbReference type="Google" id="ProtNLM"/>
    </source>
</evidence>
<dbReference type="Pfam" id="PF01544">
    <property type="entry name" value="CorA"/>
    <property type="match status" value="1"/>
</dbReference>
<keyword evidence="6 9" id="KW-0472">Membrane</keyword>
<feature type="repeat" description="ANK" evidence="7">
    <location>
        <begin position="188"/>
        <end position="220"/>
    </location>
</feature>
<dbReference type="EMBL" id="KN847480">
    <property type="protein sequence ID" value="KIX01898.1"/>
    <property type="molecule type" value="Genomic_DNA"/>
</dbReference>
<feature type="compositionally biased region" description="Basic and acidic residues" evidence="8">
    <location>
        <begin position="49"/>
        <end position="59"/>
    </location>
</feature>
<accession>A0A0D2GUB2</accession>
<dbReference type="GeneID" id="25295908"/>
<dbReference type="PANTHER" id="PTHR24171">
    <property type="entry name" value="ANKYRIN REPEAT DOMAIN-CONTAINING PROTEIN 39-RELATED"/>
    <property type="match status" value="1"/>
</dbReference>
<comment type="subcellular location">
    <subcellularLocation>
        <location evidence="1">Membrane</location>
        <topology evidence="1">Multi-pass membrane protein</topology>
    </subcellularLocation>
</comment>
<dbReference type="Gene3D" id="1.25.40.20">
    <property type="entry name" value="Ankyrin repeat-containing domain"/>
    <property type="match status" value="2"/>
</dbReference>
<feature type="compositionally biased region" description="Low complexity" evidence="8">
    <location>
        <begin position="1081"/>
        <end position="1092"/>
    </location>
</feature>
<sequence length="1167" mass="132120">MSARGDPSTQQPVPYGDKSMDPSDEIREPARQEIGKEPNTSPSHPKVAPQRDQKTRRDQNQNGQKSKGEEKVRKIHIDEHFGKGAVAGGLRGVKRPLTTGADVNTGANSDENVEKAGDALAVFDAIVKGNSETAINLIKRNGLKLETRHGPSQRTALHQAAVMNNEEVVVEILRHPESRSYIEIRDHFGRTALHKAVENGHINLARILLRSGAILDAPDDQHISPLHLAVWGANSPATPRDVNTVNFLLEHGAEVNWKDKFGDSPLHDASEKANEKIMELLFKYGADPNSVNVDGKTPQSLVPPGNPVAKLFDRPREKWRSIKVPESRSYCTAEQENVCKEFFVDIKFYWRDKVSWSTKMSVFDVVYNLEEEEVGLGIDSGDQSGTPKTALEKLEAKFVEIVQNAEEGRNLQLPVNAGEIWKWINFPANNMTWVKDLVWHLTSKYNDNARRYHAWRFLEENMWERKGGTLHGCIRNPHAEDKLEHQPEDKDDDEIDRTSGQTSPELWGNTAIGGDPTPGADSKRMISLVVPFIDFETEHYLERRHQKHHGKRQFRIMASLEDNYPQYEGSSGLQVPQTLDQSYYDTLSTEDLRARDKDQVVYKWFKDIIDRQKPPEGNQILLEPPPENRDDANVSSESTLEVGRGGEKCSGSHKTPLTENFLTDLSSPKSTTEKLDDDVNSEHDVKVDVQSPRSPGGGPRSSVKRLRVATTFLTSMSRLSESRRSTSEEKKPKHQKIGRKEKGTMVAGESLAKLLMVHQLWLWKLDESTVITALPERWHIGTEDTLLDTIRQSGNDTIARPEALIEHILSECATYPDEFRYAGVGDHILDIFESSIAKLSHAEAKYFKKFYEFILKDTANHDSQEDPLSRNDPESRGDPTSINKEVFFIYQVKDILDELHMIRRVFGNQREVVEKFLNIIRPGQSPQDTQYKQRFMQNCRIDAFIDKTLRLEDDAKRILGDLDYLVQVKQAQSSLNEALIASEEAKKSQRLNNYIMLFTVVTVIFTPLSFMTGLFAIPIDDFPRDSTGDISYRSSWITGRMFAGELVSLIVIGIGFIIMWRRGDLGPPSLKFRFRLSQASSSTPLQPSSLRSSLRRPPPSPERPRRTLLRNETEEPYTNISQAAFRGNNPDARISGLPGSGDRVRMGWKKSKHSHDEESQPPIFTDR</sequence>
<evidence type="ECO:0000256" key="4">
    <source>
        <dbReference type="ARBA" id="ARBA00022989"/>
    </source>
</evidence>
<feature type="repeat" description="ANK" evidence="7">
    <location>
        <begin position="221"/>
        <end position="260"/>
    </location>
</feature>
<feature type="transmembrane region" description="Helical" evidence="9">
    <location>
        <begin position="994"/>
        <end position="1017"/>
    </location>
</feature>
<feature type="compositionally biased region" description="Basic and acidic residues" evidence="8">
    <location>
        <begin position="1102"/>
        <end position="1113"/>
    </location>
</feature>
<evidence type="ECO:0000313" key="10">
    <source>
        <dbReference type="EMBL" id="KIX01898.1"/>
    </source>
</evidence>
<dbReference type="AlphaFoldDB" id="A0A0D2GUB2"/>
<evidence type="ECO:0000256" key="3">
    <source>
        <dbReference type="ARBA" id="ARBA00022737"/>
    </source>
</evidence>
<keyword evidence="11" id="KW-1185">Reference proteome</keyword>
<proteinExistence type="predicted"/>
<dbReference type="GO" id="GO:0004842">
    <property type="term" value="F:ubiquitin-protein transferase activity"/>
    <property type="evidence" value="ECO:0007669"/>
    <property type="project" value="TreeGrafter"/>
</dbReference>
<organism evidence="10 11">
    <name type="scientific">Rhinocladiella mackenziei CBS 650.93</name>
    <dbReference type="NCBI Taxonomy" id="1442369"/>
    <lineage>
        <taxon>Eukaryota</taxon>
        <taxon>Fungi</taxon>
        <taxon>Dikarya</taxon>
        <taxon>Ascomycota</taxon>
        <taxon>Pezizomycotina</taxon>
        <taxon>Eurotiomycetes</taxon>
        <taxon>Chaetothyriomycetidae</taxon>
        <taxon>Chaetothyriales</taxon>
        <taxon>Herpotrichiellaceae</taxon>
        <taxon>Rhinocladiella</taxon>
    </lineage>
</organism>
<dbReference type="HOGENOM" id="CLU_311226_0_0_1"/>
<evidence type="ECO:0000256" key="6">
    <source>
        <dbReference type="ARBA" id="ARBA00023136"/>
    </source>
</evidence>
<feature type="region of interest" description="Disordered" evidence="8">
    <location>
        <begin position="717"/>
        <end position="743"/>
    </location>
</feature>
<protein>
    <recommendedName>
        <fullName evidence="12">Ankyrin repeat protein</fullName>
    </recommendedName>
</protein>
<evidence type="ECO:0000256" key="8">
    <source>
        <dbReference type="SAM" id="MobiDB-lite"/>
    </source>
</evidence>
<evidence type="ECO:0000256" key="2">
    <source>
        <dbReference type="ARBA" id="ARBA00022692"/>
    </source>
</evidence>
<dbReference type="InterPro" id="IPR036770">
    <property type="entry name" value="Ankyrin_rpt-contain_sf"/>
</dbReference>
<feature type="region of interest" description="Disordered" evidence="8">
    <location>
        <begin position="1081"/>
        <end position="1167"/>
    </location>
</feature>
<feature type="region of interest" description="Disordered" evidence="8">
    <location>
        <begin position="1"/>
        <end position="74"/>
    </location>
</feature>
<evidence type="ECO:0000256" key="7">
    <source>
        <dbReference type="PROSITE-ProRule" id="PRU00023"/>
    </source>
</evidence>
<dbReference type="STRING" id="1442369.A0A0D2GUB2"/>
<dbReference type="SUPFAM" id="SSF48403">
    <property type="entry name" value="Ankyrin repeat"/>
    <property type="match status" value="1"/>
</dbReference>
<dbReference type="GO" id="GO:0016020">
    <property type="term" value="C:membrane"/>
    <property type="evidence" value="ECO:0007669"/>
    <property type="project" value="UniProtKB-SubCell"/>
</dbReference>
<dbReference type="PRINTS" id="PR01415">
    <property type="entry name" value="ANKYRIN"/>
</dbReference>
<evidence type="ECO:0000256" key="9">
    <source>
        <dbReference type="SAM" id="Phobius"/>
    </source>
</evidence>
<keyword evidence="3" id="KW-0677">Repeat</keyword>
<feature type="region of interest" description="Disordered" evidence="8">
    <location>
        <begin position="615"/>
        <end position="703"/>
    </location>
</feature>
<dbReference type="SMART" id="SM00248">
    <property type="entry name" value="ANK"/>
    <property type="match status" value="4"/>
</dbReference>
<feature type="compositionally biased region" description="Basic and acidic residues" evidence="8">
    <location>
        <begin position="720"/>
        <end position="731"/>
    </location>
</feature>
<dbReference type="PROSITE" id="PS50297">
    <property type="entry name" value="ANK_REP_REGION"/>
    <property type="match status" value="2"/>
</dbReference>
<dbReference type="Gene3D" id="1.20.58.340">
    <property type="entry name" value="Magnesium transport protein CorA, transmembrane region"/>
    <property type="match status" value="1"/>
</dbReference>
<keyword evidence="4 9" id="KW-1133">Transmembrane helix</keyword>
<dbReference type="GO" id="GO:0085020">
    <property type="term" value="P:protein K6-linked ubiquitination"/>
    <property type="evidence" value="ECO:0007669"/>
    <property type="project" value="TreeGrafter"/>
</dbReference>
<dbReference type="SUPFAM" id="SSF144083">
    <property type="entry name" value="Magnesium transport protein CorA, transmembrane region"/>
    <property type="match status" value="1"/>
</dbReference>
<feature type="compositionally biased region" description="Basic and acidic residues" evidence="8">
    <location>
        <begin position="479"/>
        <end position="488"/>
    </location>
</feature>
<feature type="repeat" description="ANK" evidence="7">
    <location>
        <begin position="261"/>
        <end position="293"/>
    </location>
</feature>
<dbReference type="Proteomes" id="UP000053617">
    <property type="component" value="Unassembled WGS sequence"/>
</dbReference>
<dbReference type="RefSeq" id="XP_013269034.1">
    <property type="nucleotide sequence ID" value="XM_013413580.1"/>
</dbReference>
<feature type="region of interest" description="Disordered" evidence="8">
    <location>
        <begin position="479"/>
        <end position="520"/>
    </location>
</feature>
<dbReference type="InterPro" id="IPR045863">
    <property type="entry name" value="CorA_TM1_TM2"/>
</dbReference>
<evidence type="ECO:0000256" key="5">
    <source>
        <dbReference type="ARBA" id="ARBA00023043"/>
    </source>
</evidence>
<dbReference type="InterPro" id="IPR002110">
    <property type="entry name" value="Ankyrin_rpt"/>
</dbReference>
<feature type="transmembrane region" description="Helical" evidence="9">
    <location>
        <begin position="1037"/>
        <end position="1060"/>
    </location>
</feature>
<dbReference type="VEuPathDB" id="FungiDB:Z518_07837"/>
<gene>
    <name evidence="10" type="ORF">Z518_07837</name>
</gene>
<feature type="compositionally biased region" description="Polar residues" evidence="8">
    <location>
        <begin position="652"/>
        <end position="670"/>
    </location>
</feature>
<keyword evidence="2 9" id="KW-0812">Transmembrane</keyword>
<evidence type="ECO:0000313" key="11">
    <source>
        <dbReference type="Proteomes" id="UP000053617"/>
    </source>
</evidence>